<dbReference type="AlphaFoldDB" id="A0A1I9YNI8"/>
<keyword evidence="1" id="KW-1133">Transmembrane helix</keyword>
<accession>A0A1I9YNI8</accession>
<dbReference type="EMBL" id="CP017562">
    <property type="protein sequence ID" value="APA87871.1"/>
    <property type="molecule type" value="Genomic_DNA"/>
</dbReference>
<evidence type="ECO:0000313" key="3">
    <source>
        <dbReference type="Proteomes" id="UP000179860"/>
    </source>
</evidence>
<evidence type="ECO:0008006" key="4">
    <source>
        <dbReference type="Google" id="ProtNLM"/>
    </source>
</evidence>
<name>A0A1I9YNI8_9BURK</name>
<dbReference type="Proteomes" id="UP000179860">
    <property type="component" value="Chromosome 2"/>
</dbReference>
<keyword evidence="1" id="KW-0472">Membrane</keyword>
<protein>
    <recommendedName>
        <fullName evidence="4">DUF4175 domain-containing protein</fullName>
    </recommendedName>
</protein>
<proteinExistence type="predicted"/>
<dbReference type="RefSeq" id="WP_027195323.1">
    <property type="nucleotide sequence ID" value="NZ_CP017562.2"/>
</dbReference>
<gene>
    <name evidence="2" type="ORF">BJG93_20845</name>
</gene>
<feature type="transmembrane region" description="Helical" evidence="1">
    <location>
        <begin position="24"/>
        <end position="44"/>
    </location>
</feature>
<sequence length="82" mass="9597">MSPSHDYWFPAKRYGWGWGFPVRWQGWATLLAYLVLLGTVIFRYRPAGHPLMFAMLVALLTVAFVAVCWLKGEPPRWRWGKD</sequence>
<evidence type="ECO:0000313" key="2">
    <source>
        <dbReference type="EMBL" id="APA87871.1"/>
    </source>
</evidence>
<keyword evidence="3" id="KW-1185">Reference proteome</keyword>
<dbReference type="KEGG" id="pspw:BJG93_20845"/>
<keyword evidence="1" id="KW-0812">Transmembrane</keyword>
<reference evidence="2" key="1">
    <citation type="submission" date="2016-09" db="EMBL/GenBank/DDBJ databases">
        <title>The Complete Genome of Burkholderia sprentiae wsm5005.</title>
        <authorList>
            <person name="De Meyer S."/>
            <person name="Wang P."/>
            <person name="Terpolilli J."/>
        </authorList>
    </citation>
    <scope>NUCLEOTIDE SEQUENCE [LARGE SCALE GENOMIC DNA]</scope>
    <source>
        <strain evidence="2">WSM5005</strain>
    </source>
</reference>
<dbReference type="OrthoDB" id="5422038at2"/>
<dbReference type="STRING" id="754502.BJG93_20845"/>
<evidence type="ECO:0000256" key="1">
    <source>
        <dbReference type="SAM" id="Phobius"/>
    </source>
</evidence>
<reference evidence="2" key="2">
    <citation type="submission" date="2021-06" db="EMBL/GenBank/DDBJ databases">
        <authorList>
            <person name="Rogers T.H."/>
            <person name="Ramsay J.P."/>
            <person name="Wang P."/>
            <person name="Terpolilli J."/>
        </authorList>
    </citation>
    <scope>NUCLEOTIDE SEQUENCE</scope>
    <source>
        <strain evidence="2">WSM5005</strain>
    </source>
</reference>
<organism evidence="2 3">
    <name type="scientific">Paraburkholderia sprentiae WSM5005</name>
    <dbReference type="NCBI Taxonomy" id="754502"/>
    <lineage>
        <taxon>Bacteria</taxon>
        <taxon>Pseudomonadati</taxon>
        <taxon>Pseudomonadota</taxon>
        <taxon>Betaproteobacteria</taxon>
        <taxon>Burkholderiales</taxon>
        <taxon>Burkholderiaceae</taxon>
        <taxon>Paraburkholderia</taxon>
    </lineage>
</organism>
<feature type="transmembrane region" description="Helical" evidence="1">
    <location>
        <begin position="51"/>
        <end position="72"/>
    </location>
</feature>